<protein>
    <submittedName>
        <fullName evidence="7">H-NS histone family protein</fullName>
    </submittedName>
</protein>
<comment type="subcellular location">
    <subcellularLocation>
        <location evidence="1">Cytoplasm</location>
        <location evidence="1">Nucleoid</location>
    </subcellularLocation>
</comment>
<dbReference type="GO" id="GO:0005829">
    <property type="term" value="C:cytosol"/>
    <property type="evidence" value="ECO:0007669"/>
    <property type="project" value="TreeGrafter"/>
</dbReference>
<comment type="similarity">
    <text evidence="2">Belongs to the histone-like protein H-NS family.</text>
</comment>
<evidence type="ECO:0000256" key="2">
    <source>
        <dbReference type="ARBA" id="ARBA00010610"/>
    </source>
</evidence>
<evidence type="ECO:0000313" key="7">
    <source>
        <dbReference type="EMBL" id="QOW19159.1"/>
    </source>
</evidence>
<evidence type="ECO:0000313" key="8">
    <source>
        <dbReference type="Proteomes" id="UP000594059"/>
    </source>
</evidence>
<feature type="region of interest" description="Disordered" evidence="5">
    <location>
        <begin position="63"/>
        <end position="105"/>
    </location>
</feature>
<dbReference type="GO" id="GO:0009295">
    <property type="term" value="C:nucleoid"/>
    <property type="evidence" value="ECO:0007669"/>
    <property type="project" value="UniProtKB-SubCell"/>
</dbReference>
<dbReference type="GO" id="GO:0003681">
    <property type="term" value="F:bent DNA binding"/>
    <property type="evidence" value="ECO:0007669"/>
    <property type="project" value="TreeGrafter"/>
</dbReference>
<dbReference type="InterPro" id="IPR037150">
    <property type="entry name" value="H-NS_C_dom_sf"/>
</dbReference>
<dbReference type="GO" id="GO:0000976">
    <property type="term" value="F:transcription cis-regulatory region binding"/>
    <property type="evidence" value="ECO:0007669"/>
    <property type="project" value="TreeGrafter"/>
</dbReference>
<dbReference type="Proteomes" id="UP000594059">
    <property type="component" value="Chromosome"/>
</dbReference>
<dbReference type="EMBL" id="CP063656">
    <property type="protein sequence ID" value="QOW19159.1"/>
    <property type="molecule type" value="Genomic_DNA"/>
</dbReference>
<evidence type="ECO:0000256" key="1">
    <source>
        <dbReference type="ARBA" id="ARBA00004453"/>
    </source>
</evidence>
<proteinExistence type="inferred from homology"/>
<dbReference type="Pfam" id="PF00816">
    <property type="entry name" value="Histone_HNS"/>
    <property type="match status" value="1"/>
</dbReference>
<dbReference type="SMART" id="SM00528">
    <property type="entry name" value="HNS"/>
    <property type="match status" value="1"/>
</dbReference>
<dbReference type="GO" id="GO:0001217">
    <property type="term" value="F:DNA-binding transcription repressor activity"/>
    <property type="evidence" value="ECO:0007669"/>
    <property type="project" value="TreeGrafter"/>
</dbReference>
<gene>
    <name evidence="7" type="ORF">INQ41_11030</name>
</gene>
<dbReference type="SUPFAM" id="SSF81273">
    <property type="entry name" value="H-NS histone-like proteins"/>
    <property type="match status" value="1"/>
</dbReference>
<evidence type="ECO:0000256" key="3">
    <source>
        <dbReference type="ARBA" id="ARBA00022490"/>
    </source>
</evidence>
<keyword evidence="4" id="KW-0238">DNA-binding</keyword>
<keyword evidence="8" id="KW-1185">Reference proteome</keyword>
<evidence type="ECO:0000256" key="5">
    <source>
        <dbReference type="SAM" id="MobiDB-lite"/>
    </source>
</evidence>
<reference evidence="7 8" key="1">
    <citation type="submission" date="2020-10" db="EMBL/GenBank/DDBJ databases">
        <title>complete genome sequencing of Lysobacter sp. H21R20.</title>
        <authorList>
            <person name="Bae J.-W."/>
            <person name="Lee S.-Y."/>
        </authorList>
    </citation>
    <scope>NUCLEOTIDE SEQUENCE [LARGE SCALE GENOMIC DNA]</scope>
    <source>
        <strain evidence="7 8">H21R20</strain>
    </source>
</reference>
<dbReference type="GO" id="GO:0003680">
    <property type="term" value="F:minor groove of adenine-thymine-rich DNA binding"/>
    <property type="evidence" value="ECO:0007669"/>
    <property type="project" value="TreeGrafter"/>
</dbReference>
<dbReference type="InterPro" id="IPR027444">
    <property type="entry name" value="H-NS_C_dom"/>
</dbReference>
<organism evidence="7 8">
    <name type="scientific">Novilysobacter ciconiae</name>
    <dbReference type="NCBI Taxonomy" id="2781022"/>
    <lineage>
        <taxon>Bacteria</taxon>
        <taxon>Pseudomonadati</taxon>
        <taxon>Pseudomonadota</taxon>
        <taxon>Gammaproteobacteria</taxon>
        <taxon>Lysobacterales</taxon>
        <taxon>Lysobacteraceae</taxon>
        <taxon>Novilysobacter</taxon>
    </lineage>
</organism>
<dbReference type="GO" id="GO:0032993">
    <property type="term" value="C:protein-DNA complex"/>
    <property type="evidence" value="ECO:0007669"/>
    <property type="project" value="TreeGrafter"/>
</dbReference>
<keyword evidence="3" id="KW-0963">Cytoplasm</keyword>
<dbReference type="PANTHER" id="PTHR38097">
    <property type="match status" value="1"/>
</dbReference>
<dbReference type="AlphaFoldDB" id="A0A7S6ZRZ9"/>
<feature type="domain" description="DNA-binding protein H-NS-like C-terminal" evidence="6">
    <location>
        <begin position="73"/>
        <end position="121"/>
    </location>
</feature>
<evidence type="ECO:0000256" key="4">
    <source>
        <dbReference type="ARBA" id="ARBA00023125"/>
    </source>
</evidence>
<name>A0A7S6ZRZ9_9GAMM</name>
<accession>A0A7S6ZRZ9</accession>
<evidence type="ECO:0000259" key="6">
    <source>
        <dbReference type="SMART" id="SM00528"/>
    </source>
</evidence>
<dbReference type="RefSeq" id="WP_193984451.1">
    <property type="nucleotide sequence ID" value="NZ_CP063656.1"/>
</dbReference>
<sequence length="125" mass="13770">MSVDIESLSAKELTALINEAKKRKTTLSKRKPITQARKRVMQAAKSEGYTIAELFGAGGAAAAEPRARASAPRKARKTTGKVAPKYRNPENANETWTGRGRQPRWLTAFTDAGRNRDEFLINPEA</sequence>
<dbReference type="Gene3D" id="4.10.430.10">
    <property type="entry name" value="Histone-like protein H-NS, C-terminal domain"/>
    <property type="match status" value="1"/>
</dbReference>
<dbReference type="KEGG" id="lcic:INQ41_11030"/>
<dbReference type="PANTHER" id="PTHR38097:SF2">
    <property type="entry name" value="DNA-BINDING PROTEIN STPA"/>
    <property type="match status" value="1"/>
</dbReference>